<evidence type="ECO:0000313" key="2">
    <source>
        <dbReference type="Proteomes" id="UP001139646"/>
    </source>
</evidence>
<reference evidence="1" key="1">
    <citation type="submission" date="2022-01" db="EMBL/GenBank/DDBJ databases">
        <title>Colwellia maritima, isolated from seawater.</title>
        <authorList>
            <person name="Kristyanto S."/>
            <person name="Jung J."/>
            <person name="Jeon C.O."/>
        </authorList>
    </citation>
    <scope>NUCLEOTIDE SEQUENCE</scope>
    <source>
        <strain evidence="1">MSW7</strain>
    </source>
</reference>
<sequence>MVKKALGQAYVNLDFAVDNGQNISEPVPISPLGTIIAQEKGPNNDEFFLTFEQLGQHTNVIVPSTFIPSVDTAATTDSAKIGIRNFAEINASMSFLTGIAQNNAKVFDTYRLVKQQLPTLENIETFISAQQMGITQLAIAYCDQSIETETIRSTWFPNINFNQAPNKAFDETGRTNFLSPLLAQLMPLNLTTQPNDVLVKQELNSLITKLSVCSEQCDVERTNAIAKSTCAAVLASAVVLIQ</sequence>
<organism evidence="1 2">
    <name type="scientific">Colwellia maritima</name>
    <dbReference type="NCBI Taxonomy" id="2912588"/>
    <lineage>
        <taxon>Bacteria</taxon>
        <taxon>Pseudomonadati</taxon>
        <taxon>Pseudomonadota</taxon>
        <taxon>Gammaproteobacteria</taxon>
        <taxon>Alteromonadales</taxon>
        <taxon>Colwelliaceae</taxon>
        <taxon>Colwellia</taxon>
    </lineage>
</organism>
<accession>A0ABS9X3U7</accession>
<protein>
    <submittedName>
        <fullName evidence="1">Uncharacterized protein</fullName>
    </submittedName>
</protein>
<name>A0ABS9X3U7_9GAMM</name>
<comment type="caution">
    <text evidence="1">The sequence shown here is derived from an EMBL/GenBank/DDBJ whole genome shotgun (WGS) entry which is preliminary data.</text>
</comment>
<dbReference type="Proteomes" id="UP001139646">
    <property type="component" value="Unassembled WGS sequence"/>
</dbReference>
<dbReference type="RefSeq" id="WP_242286903.1">
    <property type="nucleotide sequence ID" value="NZ_JAKKSL010000002.1"/>
</dbReference>
<dbReference type="EMBL" id="JAKKSL010000002">
    <property type="protein sequence ID" value="MCI2284472.1"/>
    <property type="molecule type" value="Genomic_DNA"/>
</dbReference>
<gene>
    <name evidence="1" type="ORF">L3081_15080</name>
</gene>
<proteinExistence type="predicted"/>
<keyword evidence="2" id="KW-1185">Reference proteome</keyword>
<evidence type="ECO:0000313" key="1">
    <source>
        <dbReference type="EMBL" id="MCI2284472.1"/>
    </source>
</evidence>